<gene>
    <name evidence="3" type="ORF">CP972_03065</name>
</gene>
<evidence type="ECO:0000313" key="3">
    <source>
        <dbReference type="EMBL" id="QEV04824.1"/>
    </source>
</evidence>
<dbReference type="RefSeq" id="WP_150475054.1">
    <property type="nucleotide sequence ID" value="NZ_CP023697.1"/>
</dbReference>
<dbReference type="GeneID" id="95533566"/>
<evidence type="ECO:0000256" key="1">
    <source>
        <dbReference type="SAM" id="MobiDB-lite"/>
    </source>
</evidence>
<dbReference type="Pfam" id="PF00144">
    <property type="entry name" value="Beta-lactamase"/>
    <property type="match status" value="1"/>
</dbReference>
<dbReference type="InterPro" id="IPR012338">
    <property type="entry name" value="Beta-lactam/transpept-like"/>
</dbReference>
<name>A0ABX6AS69_9ACTN</name>
<protein>
    <submittedName>
        <fullName evidence="3">Class A beta-lactamase-related serine hydrolase</fullName>
    </submittedName>
</protein>
<feature type="domain" description="Beta-lactamase-related" evidence="2">
    <location>
        <begin position="38"/>
        <end position="306"/>
    </location>
</feature>
<dbReference type="SUPFAM" id="SSF56601">
    <property type="entry name" value="beta-lactamase/transpeptidase-like"/>
    <property type="match status" value="1"/>
</dbReference>
<proteinExistence type="predicted"/>
<keyword evidence="3" id="KW-0378">Hydrolase</keyword>
<dbReference type="GO" id="GO:0016787">
    <property type="term" value="F:hydrolase activity"/>
    <property type="evidence" value="ECO:0007669"/>
    <property type="project" value="UniProtKB-KW"/>
</dbReference>
<dbReference type="InterPro" id="IPR050789">
    <property type="entry name" value="Diverse_Enzym_Activities"/>
</dbReference>
<evidence type="ECO:0000259" key="2">
    <source>
        <dbReference type="Pfam" id="PF00144"/>
    </source>
</evidence>
<dbReference type="PANTHER" id="PTHR43283:SF7">
    <property type="entry name" value="BETA-LACTAMASE-RELATED DOMAIN-CONTAINING PROTEIN"/>
    <property type="match status" value="1"/>
</dbReference>
<sequence>MTAHPLPTGAPAALGVDASGVHAFLDALDDAPDIEPHSLMILRHGRQAAAGWWAPYTPERPHLLYSLSKNFTVTAAALAEAEGLIDFDAPVVSYFPEFEADITDPRSRAMLVRHVASMASGHEAETVDAAYATDPAEPVRGFLLQPPGRDPGTVFAYNQPCTYTLAAIVQRRTGQSLTDWLRPRLLDPLGIGETLWQRDRTGRELGFSGLHATTDAIARLGLLYADDGMWEGKRLLPEGWVARASRPRTTTTGAMGKNGRQDWDLGYGFQFWRSRHGFRGDGAYGQFCLVLPEHDAVIATTAATEQMQRYLDLVWRHLVPAFRPGPLTGRDAEDRALGERLARLALPPVAGGPVPPERARDRPATRFTPYGGGCAEQPTLTAVEVTADTGGRWTLSLVEDGHRLDLPLDGEGWAVSEQPCPAAVSGGWSDDATFTADVVFLETPHRLGVTCSLTDRTFTAHWRTRPLSPRPLPLHRLRAPRGSVPAGGRPERPQERP</sequence>
<dbReference type="EMBL" id="CP023697">
    <property type="protein sequence ID" value="QEV04824.1"/>
    <property type="molecule type" value="Genomic_DNA"/>
</dbReference>
<keyword evidence="4" id="KW-1185">Reference proteome</keyword>
<dbReference type="PANTHER" id="PTHR43283">
    <property type="entry name" value="BETA-LACTAMASE-RELATED"/>
    <property type="match status" value="1"/>
</dbReference>
<dbReference type="Gene3D" id="3.40.710.10">
    <property type="entry name" value="DD-peptidase/beta-lactamase superfamily"/>
    <property type="match status" value="1"/>
</dbReference>
<dbReference type="InterPro" id="IPR001466">
    <property type="entry name" value="Beta-lactam-related"/>
</dbReference>
<evidence type="ECO:0000313" key="4">
    <source>
        <dbReference type="Proteomes" id="UP000326041"/>
    </source>
</evidence>
<feature type="region of interest" description="Disordered" evidence="1">
    <location>
        <begin position="469"/>
        <end position="497"/>
    </location>
</feature>
<reference evidence="3 4" key="1">
    <citation type="submission" date="2017-09" db="EMBL/GenBank/DDBJ databases">
        <authorList>
            <person name="Lee N."/>
            <person name="Cho B.-K."/>
        </authorList>
    </citation>
    <scope>NUCLEOTIDE SEQUENCE [LARGE SCALE GENOMIC DNA]</scope>
    <source>
        <strain evidence="3 4">ATCC 13879</strain>
    </source>
</reference>
<organism evidence="3 4">
    <name type="scientific">Streptomyces prasinus</name>
    <dbReference type="NCBI Taxonomy" id="67345"/>
    <lineage>
        <taxon>Bacteria</taxon>
        <taxon>Bacillati</taxon>
        <taxon>Actinomycetota</taxon>
        <taxon>Actinomycetes</taxon>
        <taxon>Kitasatosporales</taxon>
        <taxon>Streptomycetaceae</taxon>
        <taxon>Streptomyces</taxon>
    </lineage>
</organism>
<accession>A0ABX6AS69</accession>
<dbReference type="Proteomes" id="UP000326041">
    <property type="component" value="Chromosome"/>
</dbReference>